<keyword evidence="5 10" id="KW-1000">Mitochondrion outer membrane</keyword>
<dbReference type="NCBIfam" id="TIGR00985">
    <property type="entry name" value="3a0801s04tom"/>
    <property type="match status" value="1"/>
</dbReference>
<dbReference type="InParanoid" id="H2B1J8"/>
<dbReference type="GeneID" id="13886687"/>
<evidence type="ECO:0000313" key="12">
    <source>
        <dbReference type="EMBL" id="CCF60498.1"/>
    </source>
</evidence>
<dbReference type="GO" id="GO:0045040">
    <property type="term" value="P:protein insertion into mitochondrial outer membrane"/>
    <property type="evidence" value="ECO:0007669"/>
    <property type="project" value="EnsemblFungi"/>
</dbReference>
<dbReference type="SUPFAM" id="SSF47157">
    <property type="entry name" value="Mitochondrial import receptor subunit Tom20"/>
    <property type="match status" value="1"/>
</dbReference>
<dbReference type="PANTHER" id="PTHR12430">
    <property type="entry name" value="MITOCHONDRIAL IMPORT RECEPTOR SUBUNIT TOM20"/>
    <property type="match status" value="1"/>
</dbReference>
<evidence type="ECO:0000256" key="9">
    <source>
        <dbReference type="ARBA" id="ARBA00023136"/>
    </source>
</evidence>
<dbReference type="PANTHER" id="PTHR12430:SF0">
    <property type="entry name" value="TRANSLOCASE OF OUTER MITOCHONDRIAL MEMBRANE 20"/>
    <property type="match status" value="1"/>
</dbReference>
<dbReference type="EMBL" id="HE650831">
    <property type="protein sequence ID" value="CCF60498.1"/>
    <property type="molecule type" value="Genomic_DNA"/>
</dbReference>
<dbReference type="eggNOG" id="KOG4056">
    <property type="taxonomic scope" value="Eukaryota"/>
</dbReference>
<comment type="similarity">
    <text evidence="2 10">Belongs to the Tom20 family.</text>
</comment>
<dbReference type="Pfam" id="PF02064">
    <property type="entry name" value="MAS20"/>
    <property type="match status" value="1"/>
</dbReference>
<keyword evidence="8 10" id="KW-0496">Mitochondrion</keyword>
<evidence type="ECO:0000256" key="11">
    <source>
        <dbReference type="SAM" id="Phobius"/>
    </source>
</evidence>
<dbReference type="PRINTS" id="PR00351">
    <property type="entry name" value="OM20RECEPTOR"/>
</dbReference>
<dbReference type="GO" id="GO:0030943">
    <property type="term" value="F:mitochondrion targeting sequence binding"/>
    <property type="evidence" value="ECO:0007669"/>
    <property type="project" value="EnsemblFungi"/>
</dbReference>
<evidence type="ECO:0000256" key="4">
    <source>
        <dbReference type="ARBA" id="ARBA00022692"/>
    </source>
</evidence>
<proteinExistence type="inferred from homology"/>
<dbReference type="KEGG" id="kaf:KAFR_0K01440"/>
<dbReference type="GO" id="GO:0006605">
    <property type="term" value="P:protein targeting"/>
    <property type="evidence" value="ECO:0007669"/>
    <property type="project" value="InterPro"/>
</dbReference>
<accession>H2B1J8</accession>
<dbReference type="HOGENOM" id="CLU_090411_0_0_1"/>
<dbReference type="Gene3D" id="1.20.960.10">
    <property type="entry name" value="Mitochondrial outer membrane translocase complex, subunit Tom20 domain"/>
    <property type="match status" value="1"/>
</dbReference>
<evidence type="ECO:0000256" key="7">
    <source>
        <dbReference type="ARBA" id="ARBA00022989"/>
    </source>
</evidence>
<keyword evidence="3" id="KW-0813">Transport</keyword>
<evidence type="ECO:0000313" key="13">
    <source>
        <dbReference type="Proteomes" id="UP000005220"/>
    </source>
</evidence>
<dbReference type="Proteomes" id="UP000005220">
    <property type="component" value="Chromosome 11"/>
</dbReference>
<dbReference type="OrthoDB" id="2154253at2759"/>
<dbReference type="GO" id="GO:0016031">
    <property type="term" value="P:tRNA import into mitochondrion"/>
    <property type="evidence" value="ECO:0007669"/>
    <property type="project" value="EnsemblFungi"/>
</dbReference>
<keyword evidence="6" id="KW-0653">Protein transport</keyword>
<protein>
    <recommendedName>
        <fullName evidence="14">Mitochondrial import receptor subunit TOM20</fullName>
    </recommendedName>
</protein>
<dbReference type="AlphaFoldDB" id="H2B1J8"/>
<name>H2B1J8_KAZAF</name>
<reference evidence="12 13" key="1">
    <citation type="journal article" date="2011" name="Proc. Natl. Acad. Sci. U.S.A.">
        <title>Evolutionary erosion of yeast sex chromosomes by mating-type switching accidents.</title>
        <authorList>
            <person name="Gordon J.L."/>
            <person name="Armisen D."/>
            <person name="Proux-Wera E."/>
            <person name="Oheigeartaigh S.S."/>
            <person name="Byrne K.P."/>
            <person name="Wolfe K.H."/>
        </authorList>
    </citation>
    <scope>NUCLEOTIDE SEQUENCE [LARGE SCALE GENOMIC DNA]</scope>
    <source>
        <strain evidence="13">ATCC 22294 / BCRC 22015 / CBS 2517 / CECT 1963 / NBRC 1671 / NRRL Y-8276</strain>
    </source>
</reference>
<dbReference type="RefSeq" id="XP_003959633.1">
    <property type="nucleotide sequence ID" value="XM_003959584.1"/>
</dbReference>
<dbReference type="InterPro" id="IPR023392">
    <property type="entry name" value="Tom20_dom_sf"/>
</dbReference>
<gene>
    <name evidence="12" type="primary">KAFR0K01440</name>
    <name evidence="12" type="ORF">KAFR_0K01440</name>
</gene>
<evidence type="ECO:0008006" key="14">
    <source>
        <dbReference type="Google" id="ProtNLM"/>
    </source>
</evidence>
<feature type="transmembrane region" description="Helical" evidence="11">
    <location>
        <begin position="6"/>
        <end position="28"/>
    </location>
</feature>
<dbReference type="GO" id="GO:0030150">
    <property type="term" value="P:protein import into mitochondrial matrix"/>
    <property type="evidence" value="ECO:0007669"/>
    <property type="project" value="EnsemblFungi"/>
</dbReference>
<dbReference type="InterPro" id="IPR002056">
    <property type="entry name" value="MAS20"/>
</dbReference>
<evidence type="ECO:0000256" key="6">
    <source>
        <dbReference type="ARBA" id="ARBA00022927"/>
    </source>
</evidence>
<evidence type="ECO:0000256" key="10">
    <source>
        <dbReference type="PIRNR" id="PIRNR037707"/>
    </source>
</evidence>
<dbReference type="STRING" id="1071382.H2B1J8"/>
<dbReference type="GO" id="GO:0005742">
    <property type="term" value="C:mitochondrial outer membrane translocase complex"/>
    <property type="evidence" value="ECO:0007669"/>
    <property type="project" value="UniProtKB-UniRule"/>
</dbReference>
<evidence type="ECO:0000256" key="3">
    <source>
        <dbReference type="ARBA" id="ARBA00022448"/>
    </source>
</evidence>
<keyword evidence="9 10" id="KW-0472">Membrane</keyword>
<keyword evidence="7 11" id="KW-1133">Transmembrane helix</keyword>
<keyword evidence="4 11" id="KW-0812">Transmembrane</keyword>
<evidence type="ECO:0000256" key="5">
    <source>
        <dbReference type="ARBA" id="ARBA00022787"/>
    </source>
</evidence>
<sequence length="179" mass="20170">MSESRGLVRALGMTAAVAVASFTGYALYFDHKRRSDPQFRRELKNRVKKQRQQEKLNKEAEQKLKVQKVTDFLTEELVKDPVSTDPSQRETVFTSNIEQGERLSMIPGNEMEAAAKFYKALTVYPNPADLLGIYQRSVPDNVYEFIVLMIAVLPPTNVSSFLNGGASKNEPPIISEIDE</sequence>
<dbReference type="PIRSF" id="PIRSF037707">
    <property type="entry name" value="MAS20_rcpt"/>
    <property type="match status" value="1"/>
</dbReference>
<evidence type="ECO:0000256" key="2">
    <source>
        <dbReference type="ARBA" id="ARBA00005792"/>
    </source>
</evidence>
<dbReference type="FunCoup" id="H2B1J8">
    <property type="interactions" value="360"/>
</dbReference>
<keyword evidence="13" id="KW-1185">Reference proteome</keyword>
<dbReference type="GO" id="GO:0008320">
    <property type="term" value="F:protein transmembrane transporter activity"/>
    <property type="evidence" value="ECO:0007669"/>
    <property type="project" value="EnsemblFungi"/>
</dbReference>
<evidence type="ECO:0000256" key="1">
    <source>
        <dbReference type="ARBA" id="ARBA00004572"/>
    </source>
</evidence>
<organism evidence="12 13">
    <name type="scientific">Kazachstania africana (strain ATCC 22294 / BCRC 22015 / CBS 2517 / CECT 1963 / NBRC 1671 / NRRL Y-8276)</name>
    <name type="common">Yeast</name>
    <name type="synonym">Kluyveromyces africanus</name>
    <dbReference type="NCBI Taxonomy" id="1071382"/>
    <lineage>
        <taxon>Eukaryota</taxon>
        <taxon>Fungi</taxon>
        <taxon>Dikarya</taxon>
        <taxon>Ascomycota</taxon>
        <taxon>Saccharomycotina</taxon>
        <taxon>Saccharomycetes</taxon>
        <taxon>Saccharomycetales</taxon>
        <taxon>Saccharomycetaceae</taxon>
        <taxon>Kazachstania</taxon>
    </lineage>
</organism>
<comment type="subcellular location">
    <subcellularLocation>
        <location evidence="1">Mitochondrion outer membrane</location>
        <topology evidence="1">Single-pass membrane protein</topology>
    </subcellularLocation>
</comment>
<evidence type="ECO:0000256" key="8">
    <source>
        <dbReference type="ARBA" id="ARBA00023128"/>
    </source>
</evidence>
<dbReference type="GO" id="GO:0006886">
    <property type="term" value="P:intracellular protein transport"/>
    <property type="evidence" value="ECO:0007669"/>
    <property type="project" value="InterPro"/>
</dbReference>